<gene>
    <name evidence="2" type="ORF">EYF80_026719</name>
</gene>
<dbReference type="AlphaFoldDB" id="A0A4Z2HDK2"/>
<evidence type="ECO:0000313" key="2">
    <source>
        <dbReference type="EMBL" id="TNN63103.1"/>
    </source>
</evidence>
<feature type="region of interest" description="Disordered" evidence="1">
    <location>
        <begin position="100"/>
        <end position="119"/>
    </location>
</feature>
<accession>A0A4Z2HDK2</accession>
<evidence type="ECO:0000256" key="1">
    <source>
        <dbReference type="SAM" id="MobiDB-lite"/>
    </source>
</evidence>
<protein>
    <submittedName>
        <fullName evidence="2">Uncharacterized protein</fullName>
    </submittedName>
</protein>
<organism evidence="2 3">
    <name type="scientific">Liparis tanakae</name>
    <name type="common">Tanaka's snailfish</name>
    <dbReference type="NCBI Taxonomy" id="230148"/>
    <lineage>
        <taxon>Eukaryota</taxon>
        <taxon>Metazoa</taxon>
        <taxon>Chordata</taxon>
        <taxon>Craniata</taxon>
        <taxon>Vertebrata</taxon>
        <taxon>Euteleostomi</taxon>
        <taxon>Actinopterygii</taxon>
        <taxon>Neopterygii</taxon>
        <taxon>Teleostei</taxon>
        <taxon>Neoteleostei</taxon>
        <taxon>Acanthomorphata</taxon>
        <taxon>Eupercaria</taxon>
        <taxon>Perciformes</taxon>
        <taxon>Cottioidei</taxon>
        <taxon>Cottales</taxon>
        <taxon>Liparidae</taxon>
        <taxon>Liparis</taxon>
    </lineage>
</organism>
<name>A0A4Z2HDK2_9TELE</name>
<reference evidence="2 3" key="1">
    <citation type="submission" date="2019-03" db="EMBL/GenBank/DDBJ databases">
        <title>First draft genome of Liparis tanakae, snailfish: a comprehensive survey of snailfish specific genes.</title>
        <authorList>
            <person name="Kim W."/>
            <person name="Song I."/>
            <person name="Jeong J.-H."/>
            <person name="Kim D."/>
            <person name="Kim S."/>
            <person name="Ryu S."/>
            <person name="Song J.Y."/>
            <person name="Lee S.K."/>
        </authorList>
    </citation>
    <scope>NUCLEOTIDE SEQUENCE [LARGE SCALE GENOMIC DNA]</scope>
    <source>
        <tissue evidence="2">Muscle</tissue>
    </source>
</reference>
<evidence type="ECO:0000313" key="3">
    <source>
        <dbReference type="Proteomes" id="UP000314294"/>
    </source>
</evidence>
<sequence length="119" mass="13536">MDGPTGGRNGSVREGGSCESLIPRFHQRVQIWRHLLFSRPAADQGGNWRGEGEGEKKKKKKTRPMGEVSFTSLRLTVTEPKTFMLDRQLVAVFSETSECGRTEMYDEEREDSECNRKTP</sequence>
<comment type="caution">
    <text evidence="2">The sequence shown here is derived from an EMBL/GenBank/DDBJ whole genome shotgun (WGS) entry which is preliminary data.</text>
</comment>
<keyword evidence="3" id="KW-1185">Reference proteome</keyword>
<dbReference type="Proteomes" id="UP000314294">
    <property type="component" value="Unassembled WGS sequence"/>
</dbReference>
<feature type="region of interest" description="Disordered" evidence="1">
    <location>
        <begin position="41"/>
        <end position="65"/>
    </location>
</feature>
<proteinExistence type="predicted"/>
<dbReference type="EMBL" id="SRLO01000280">
    <property type="protein sequence ID" value="TNN63103.1"/>
    <property type="molecule type" value="Genomic_DNA"/>
</dbReference>